<gene>
    <name evidence="2" type="ORF">HNY73_004112</name>
</gene>
<name>A0A8T0FQS1_ARGBR</name>
<feature type="region of interest" description="Disordered" evidence="1">
    <location>
        <begin position="59"/>
        <end position="134"/>
    </location>
</feature>
<dbReference type="AlphaFoldDB" id="A0A8T0FQS1"/>
<organism evidence="2 3">
    <name type="scientific">Argiope bruennichi</name>
    <name type="common">Wasp spider</name>
    <name type="synonym">Aranea bruennichi</name>
    <dbReference type="NCBI Taxonomy" id="94029"/>
    <lineage>
        <taxon>Eukaryota</taxon>
        <taxon>Metazoa</taxon>
        <taxon>Ecdysozoa</taxon>
        <taxon>Arthropoda</taxon>
        <taxon>Chelicerata</taxon>
        <taxon>Arachnida</taxon>
        <taxon>Araneae</taxon>
        <taxon>Araneomorphae</taxon>
        <taxon>Entelegynae</taxon>
        <taxon>Araneoidea</taxon>
        <taxon>Araneidae</taxon>
        <taxon>Argiope</taxon>
    </lineage>
</organism>
<keyword evidence="3" id="KW-1185">Reference proteome</keyword>
<accession>A0A8T0FQS1</accession>
<feature type="compositionally biased region" description="Basic and acidic residues" evidence="1">
    <location>
        <begin position="100"/>
        <end position="118"/>
    </location>
</feature>
<reference evidence="2" key="2">
    <citation type="submission" date="2020-06" db="EMBL/GenBank/DDBJ databases">
        <authorList>
            <person name="Sheffer M."/>
        </authorList>
    </citation>
    <scope>NUCLEOTIDE SEQUENCE</scope>
</reference>
<dbReference type="Proteomes" id="UP000807504">
    <property type="component" value="Unassembled WGS sequence"/>
</dbReference>
<evidence type="ECO:0000313" key="2">
    <source>
        <dbReference type="EMBL" id="KAF8792528.1"/>
    </source>
</evidence>
<feature type="compositionally biased region" description="Basic and acidic residues" evidence="1">
    <location>
        <begin position="59"/>
        <end position="68"/>
    </location>
</feature>
<proteinExistence type="predicted"/>
<sequence length="134" mass="14788">MYKSDAKINEESLFSFYKSILFVKFASISKQGYAKYQYEKITERSINSYPSSLLIFNGDAHDDVRDGVHDDDDARDGGHDDDGDRDGGDGHGDGDDDGHDDGGGHDDVRDDGDGHGDARDDDDDGPLDHLWTDM</sequence>
<evidence type="ECO:0000313" key="3">
    <source>
        <dbReference type="Proteomes" id="UP000807504"/>
    </source>
</evidence>
<protein>
    <submittedName>
        <fullName evidence="2">Uncharacterized protein</fullName>
    </submittedName>
</protein>
<comment type="caution">
    <text evidence="2">The sequence shown here is derived from an EMBL/GenBank/DDBJ whole genome shotgun (WGS) entry which is preliminary data.</text>
</comment>
<reference evidence="2" key="1">
    <citation type="journal article" date="2020" name="bioRxiv">
        <title>Chromosome-level reference genome of the European wasp spider Argiope bruennichi: a resource for studies on range expansion and evolutionary adaptation.</title>
        <authorList>
            <person name="Sheffer M.M."/>
            <person name="Hoppe A."/>
            <person name="Krehenwinkel H."/>
            <person name="Uhl G."/>
            <person name="Kuss A.W."/>
            <person name="Jensen L."/>
            <person name="Jensen C."/>
            <person name="Gillespie R.G."/>
            <person name="Hoff K.J."/>
            <person name="Prost S."/>
        </authorList>
    </citation>
    <scope>NUCLEOTIDE SEQUENCE</scope>
</reference>
<dbReference type="EMBL" id="JABXBU010000003">
    <property type="protein sequence ID" value="KAF8792528.1"/>
    <property type="molecule type" value="Genomic_DNA"/>
</dbReference>
<evidence type="ECO:0000256" key="1">
    <source>
        <dbReference type="SAM" id="MobiDB-lite"/>
    </source>
</evidence>
<feature type="compositionally biased region" description="Basic and acidic residues" evidence="1">
    <location>
        <begin position="75"/>
        <end position="93"/>
    </location>
</feature>